<reference evidence="2 3" key="1">
    <citation type="journal article" date="2010" name="J. Bacteriol.">
        <title>Complete genome sequence of Anaplasma marginale subsp. centrale.</title>
        <authorList>
            <person name="Herndon D.R."/>
            <person name="Palmer G.H."/>
            <person name="Shkap V."/>
            <person name="Knowles D.P. Jr."/>
            <person name="Brayton K.A."/>
        </authorList>
    </citation>
    <scope>NUCLEOTIDE SEQUENCE [LARGE SCALE GENOMIC DNA]</scope>
    <source>
        <strain evidence="2 3">Israel</strain>
    </source>
</reference>
<protein>
    <submittedName>
        <fullName evidence="2">Uncharacterized protein</fullName>
    </submittedName>
</protein>
<dbReference type="RefSeq" id="WP_012880405.1">
    <property type="nucleotide sequence ID" value="NC_013532.1"/>
</dbReference>
<sequence>MTMSTHLIVDLAFCVGFALAFNPASKFVRRFLSKHSDAAGVVVEKSVDLERRLELMLRDVSQKEHEVDLAVAGILQKSEEQYRAIVQNGKKEIEEMLEAQINLAAERVAFEVDNFVKSLRLAAIDAASGAARSLLREELEGKERGDSGGSDVAPSPEHDDDIAKKLH</sequence>
<evidence type="ECO:0000313" key="2">
    <source>
        <dbReference type="EMBL" id="ACZ48924.1"/>
    </source>
</evidence>
<gene>
    <name evidence="2" type="ordered locus">ACIS_00254</name>
</gene>
<dbReference type="HOGENOM" id="CLU_138419_0_0_5"/>
<proteinExistence type="predicted"/>
<evidence type="ECO:0000256" key="1">
    <source>
        <dbReference type="SAM" id="MobiDB-lite"/>
    </source>
</evidence>
<feature type="compositionally biased region" description="Basic and acidic residues" evidence="1">
    <location>
        <begin position="137"/>
        <end position="146"/>
    </location>
</feature>
<name>D1ATP6_ANACI</name>
<dbReference type="KEGG" id="acn:ACIS_00254"/>
<organism evidence="2 3">
    <name type="scientific">Anaplasma centrale (strain Israel)</name>
    <name type="common">Anaplasma marginale subsp. centrale (strain Israel)</name>
    <dbReference type="NCBI Taxonomy" id="574556"/>
    <lineage>
        <taxon>Bacteria</taxon>
        <taxon>Pseudomonadati</taxon>
        <taxon>Pseudomonadota</taxon>
        <taxon>Alphaproteobacteria</taxon>
        <taxon>Rickettsiales</taxon>
        <taxon>Anaplasmataceae</taxon>
        <taxon>Anaplasma</taxon>
    </lineage>
</organism>
<dbReference type="OrthoDB" id="7165627at2"/>
<dbReference type="AlphaFoldDB" id="D1ATP6"/>
<dbReference type="Proteomes" id="UP000000630">
    <property type="component" value="Chromosome"/>
</dbReference>
<feature type="region of interest" description="Disordered" evidence="1">
    <location>
        <begin position="137"/>
        <end position="167"/>
    </location>
</feature>
<dbReference type="STRING" id="574556.ACIS_00254"/>
<accession>D1ATP6</accession>
<dbReference type="EMBL" id="CP001759">
    <property type="protein sequence ID" value="ACZ48924.1"/>
    <property type="molecule type" value="Genomic_DNA"/>
</dbReference>
<evidence type="ECO:0000313" key="3">
    <source>
        <dbReference type="Proteomes" id="UP000000630"/>
    </source>
</evidence>
<keyword evidence="3" id="KW-1185">Reference proteome</keyword>